<evidence type="ECO:0000256" key="1">
    <source>
        <dbReference type="ARBA" id="ARBA00004335"/>
    </source>
</evidence>
<proteinExistence type="predicted"/>
<dbReference type="Proteomes" id="UP001372834">
    <property type="component" value="Unassembled WGS sequence"/>
</dbReference>
<dbReference type="InterPro" id="IPR000571">
    <property type="entry name" value="Znf_CCCH"/>
</dbReference>
<name>A0AAN8NZ22_POLSC</name>
<dbReference type="AlphaFoldDB" id="A0AAN8NZ22"/>
<dbReference type="PANTHER" id="PTHR46527">
    <property type="entry name" value="NUCLEOPORIN-LIKE PROTEIN 2"/>
    <property type="match status" value="1"/>
</dbReference>
<evidence type="ECO:0000259" key="8">
    <source>
        <dbReference type="PROSITE" id="PS50103"/>
    </source>
</evidence>
<evidence type="ECO:0000256" key="5">
    <source>
        <dbReference type="ARBA" id="ARBA00042384"/>
    </source>
</evidence>
<comment type="subcellular location">
    <subcellularLocation>
        <location evidence="1">Nucleus membrane</location>
        <topology evidence="1">Peripheral membrane protein</topology>
        <orientation evidence="1">Cytoplasmic side</orientation>
    </subcellularLocation>
</comment>
<feature type="domain" description="C3H1-type" evidence="8">
    <location>
        <begin position="1"/>
        <end position="25"/>
    </location>
</feature>
<keyword evidence="2" id="KW-0539">Nucleus</keyword>
<feature type="region of interest" description="Disordered" evidence="7">
    <location>
        <begin position="212"/>
        <end position="260"/>
    </location>
</feature>
<dbReference type="PROSITE" id="PS50103">
    <property type="entry name" value="ZF_C3H1"/>
    <property type="match status" value="1"/>
</dbReference>
<evidence type="ECO:0000256" key="4">
    <source>
        <dbReference type="ARBA" id="ARBA00039886"/>
    </source>
</evidence>
<accession>A0AAN8NZ22</accession>
<evidence type="ECO:0000256" key="6">
    <source>
        <dbReference type="PROSITE-ProRule" id="PRU00723"/>
    </source>
</evidence>
<reference evidence="9 10" key="1">
    <citation type="submission" date="2023-10" db="EMBL/GenBank/DDBJ databases">
        <title>Genomes of two closely related lineages of the louse Polyplax serrata with different host specificities.</title>
        <authorList>
            <person name="Martinu J."/>
            <person name="Tarabai H."/>
            <person name="Stefka J."/>
            <person name="Hypsa V."/>
        </authorList>
    </citation>
    <scope>NUCLEOTIDE SEQUENCE [LARGE SCALE GENOMIC DNA]</scope>
    <source>
        <strain evidence="9">HR10_N</strain>
    </source>
</reference>
<comment type="function">
    <text evidence="3">Required for the export of mRNAs containing poly(A) tails from the nucleus into the cytoplasm.</text>
</comment>
<organism evidence="9 10">
    <name type="scientific">Polyplax serrata</name>
    <name type="common">Common mouse louse</name>
    <dbReference type="NCBI Taxonomy" id="468196"/>
    <lineage>
        <taxon>Eukaryota</taxon>
        <taxon>Metazoa</taxon>
        <taxon>Ecdysozoa</taxon>
        <taxon>Arthropoda</taxon>
        <taxon>Hexapoda</taxon>
        <taxon>Insecta</taxon>
        <taxon>Pterygota</taxon>
        <taxon>Neoptera</taxon>
        <taxon>Paraneoptera</taxon>
        <taxon>Psocodea</taxon>
        <taxon>Troctomorpha</taxon>
        <taxon>Phthiraptera</taxon>
        <taxon>Anoplura</taxon>
        <taxon>Polyplacidae</taxon>
        <taxon>Polyplax</taxon>
    </lineage>
</organism>
<evidence type="ECO:0000256" key="3">
    <source>
        <dbReference type="ARBA" id="ARBA00037262"/>
    </source>
</evidence>
<feature type="zinc finger region" description="C3H1-type" evidence="6">
    <location>
        <begin position="1"/>
        <end position="25"/>
    </location>
</feature>
<sequence length="411" mass="44237">MPVCQFFLEGRCRFGQNCRNEHSYDADDRNNRAVANTQQLKNIVREIVCEVLIAEKGGQWPLSCFSPAKEGPNVPGWEDYSPEEIRWKMYEARRNGTLNQCIKEVNQLYSDAEKRRNALKQPTMKEVGVIVNILKGKQVSAAISNPFASSVTTNNSTSIFGGSSTSAGNQSIFGGSAQTSGNLFGGGIQTGSSIFGGSTQTGGNIFGASPQASGNQGNIFGGNTTSFPNQSVFGGTNTSETQNIFSSSQTHSQNIFSNSPSVLGQNQNIFSKTQPMLEGSNLNTNLSGFASPAGPPIFATQSMLFQPSDKTNQSQGSIFGGNQTDIFRNQNSFIQGNDASIFGSSKASPFRSHTQSSFTTNNLGNNQVPIVDHSVYSKKEDLDADEIEAFMAATFKFGKIPLKPPPLENCK</sequence>
<protein>
    <recommendedName>
        <fullName evidence="4">Nucleoporin NUP42</fullName>
    </recommendedName>
    <alternativeName>
        <fullName evidence="5">Nucleoporin-like protein 2</fullName>
    </alternativeName>
</protein>
<comment type="caution">
    <text evidence="9">The sequence shown here is derived from an EMBL/GenBank/DDBJ whole genome shotgun (WGS) entry which is preliminary data.</text>
</comment>
<dbReference type="Gene3D" id="4.10.1000.10">
    <property type="entry name" value="Zinc finger, CCCH-type"/>
    <property type="match status" value="1"/>
</dbReference>
<dbReference type="GO" id="GO:0031965">
    <property type="term" value="C:nuclear membrane"/>
    <property type="evidence" value="ECO:0007669"/>
    <property type="project" value="UniProtKB-SubCell"/>
</dbReference>
<dbReference type="EMBL" id="JAWJWE010000036">
    <property type="protein sequence ID" value="KAK6628501.1"/>
    <property type="molecule type" value="Genomic_DNA"/>
</dbReference>
<keyword evidence="6" id="KW-0863">Zinc-finger</keyword>
<dbReference type="InterPro" id="IPR051767">
    <property type="entry name" value="Nucleoporin_NUP42"/>
</dbReference>
<keyword evidence="6" id="KW-0862">Zinc</keyword>
<evidence type="ECO:0000313" key="10">
    <source>
        <dbReference type="Proteomes" id="UP001372834"/>
    </source>
</evidence>
<gene>
    <name evidence="9" type="ORF">RUM43_002316</name>
</gene>
<dbReference type="GO" id="GO:0008270">
    <property type="term" value="F:zinc ion binding"/>
    <property type="evidence" value="ECO:0007669"/>
    <property type="project" value="UniProtKB-KW"/>
</dbReference>
<evidence type="ECO:0000256" key="7">
    <source>
        <dbReference type="SAM" id="MobiDB-lite"/>
    </source>
</evidence>
<keyword evidence="6" id="KW-0479">Metal-binding</keyword>
<evidence type="ECO:0000313" key="9">
    <source>
        <dbReference type="EMBL" id="KAK6628501.1"/>
    </source>
</evidence>
<evidence type="ECO:0000256" key="2">
    <source>
        <dbReference type="ARBA" id="ARBA00023242"/>
    </source>
</evidence>
<dbReference type="PANTHER" id="PTHR46527:SF1">
    <property type="entry name" value="NUCLEOPORIN NUP42"/>
    <property type="match status" value="1"/>
</dbReference>